<name>A0A812HX07_9DINO</name>
<dbReference type="AlphaFoldDB" id="A0A812HX07"/>
<keyword evidence="2" id="KW-1185">Reference proteome</keyword>
<accession>A0A812HX07</accession>
<dbReference type="Proteomes" id="UP000604046">
    <property type="component" value="Unassembled WGS sequence"/>
</dbReference>
<gene>
    <name evidence="1" type="ORF">SNAT2548_LOCUS2047</name>
</gene>
<reference evidence="1" key="1">
    <citation type="submission" date="2021-02" db="EMBL/GenBank/DDBJ databases">
        <authorList>
            <person name="Dougan E. K."/>
            <person name="Rhodes N."/>
            <person name="Thang M."/>
            <person name="Chan C."/>
        </authorList>
    </citation>
    <scope>NUCLEOTIDE SEQUENCE</scope>
</reference>
<proteinExistence type="predicted"/>
<evidence type="ECO:0000313" key="1">
    <source>
        <dbReference type="EMBL" id="CAE6962687.1"/>
    </source>
</evidence>
<comment type="caution">
    <text evidence="1">The sequence shown here is derived from an EMBL/GenBank/DDBJ whole genome shotgun (WGS) entry which is preliminary data.</text>
</comment>
<organism evidence="1 2">
    <name type="scientific">Symbiodinium natans</name>
    <dbReference type="NCBI Taxonomy" id="878477"/>
    <lineage>
        <taxon>Eukaryota</taxon>
        <taxon>Sar</taxon>
        <taxon>Alveolata</taxon>
        <taxon>Dinophyceae</taxon>
        <taxon>Suessiales</taxon>
        <taxon>Symbiodiniaceae</taxon>
        <taxon>Symbiodinium</taxon>
    </lineage>
</organism>
<sequence>MDVSHKIRKTCTPVGPTLARGMWLRSRRPFKLVGEKTWVRVEIERGRPEALIPAYYGGVIARARTHSKNTILAADRRKYLEGQNIIFRTDSARSYKTRLSKVVCDNFVRCNKRVKVSGKWKGQMPNYVKVTTRTLPGGNKKVPCRVLFRCAQPAHL</sequence>
<evidence type="ECO:0000313" key="2">
    <source>
        <dbReference type="Proteomes" id="UP000604046"/>
    </source>
</evidence>
<dbReference type="EMBL" id="CAJNDS010000114">
    <property type="protein sequence ID" value="CAE6962687.1"/>
    <property type="molecule type" value="Genomic_DNA"/>
</dbReference>
<protein>
    <submittedName>
        <fullName evidence="1">Uncharacterized protein</fullName>
    </submittedName>
</protein>